<comment type="similarity">
    <text evidence="2">Belongs to the bZIP family.</text>
</comment>
<dbReference type="AlphaFoldDB" id="A0A166E5L1"/>
<gene>
    <name evidence="9" type="ORF">DCAR_006961</name>
    <name evidence="10" type="ORF">DCAR_0207860</name>
</gene>
<evidence type="ECO:0000313" key="9">
    <source>
        <dbReference type="EMBL" id="KZN06124.1"/>
    </source>
</evidence>
<dbReference type="Proteomes" id="UP000077755">
    <property type="component" value="Chromosome 2"/>
</dbReference>
<feature type="domain" description="BZIP" evidence="8">
    <location>
        <begin position="269"/>
        <end position="332"/>
    </location>
</feature>
<keyword evidence="3" id="KW-0805">Transcription regulation</keyword>
<evidence type="ECO:0000256" key="7">
    <source>
        <dbReference type="SAM" id="MobiDB-lite"/>
    </source>
</evidence>
<dbReference type="PANTHER" id="PTHR45967:SF1">
    <property type="entry name" value="G-BOX-BINDING FACTOR 3"/>
    <property type="match status" value="1"/>
</dbReference>
<protein>
    <recommendedName>
        <fullName evidence="8">BZIP domain-containing protein</fullName>
    </recommendedName>
</protein>
<dbReference type="CDD" id="cd14702">
    <property type="entry name" value="bZIP_plant_GBF1"/>
    <property type="match status" value="1"/>
</dbReference>
<keyword evidence="6" id="KW-0539">Nucleus</keyword>
<feature type="region of interest" description="Disordered" evidence="7">
    <location>
        <begin position="1"/>
        <end position="28"/>
    </location>
</feature>
<feature type="region of interest" description="Disordered" evidence="7">
    <location>
        <begin position="131"/>
        <end position="185"/>
    </location>
</feature>
<keyword evidence="4" id="KW-0238">DNA-binding</keyword>
<accession>A0A166E5L1</accession>
<sequence length="411" mass="43821">MGNSDDVKAVKPEKLASPPPPPPLDQSNIHVYPDWAAMQAYYGPRVAVPPYFNPAVASGQAPHPYMWGPPQPVMPPYGVPYAALYAHSGVYAHPGVPLAASPVSMDAHAKSSGTTEHGLMKKLKGLDDLAMSVGNGKADSSDDGMERTLSQSKETEGSSDGSNENSKRAAVNARKRGRDEAPIMTGEVKIETQSSLIPSPRVKSEKVLGIAVATSLVAGKVVGTVVSPSVTSSLELKDSPKEHAVNSPAGGQQPSAMMPNDSWLHNERDLKRERRKQSNRESARRSRLRKQAEAEELAIKVDSLTAENMALKAEINRLTVTAEKLTNDNSRLLEVMKNAQAEHAADVGLGNNNEKKASTLSTANLLSRVDNAGCGDRDEGEGEVYEKTTKSGAKLHQLLDANPRTDAVAAG</sequence>
<dbReference type="Pfam" id="PF07777">
    <property type="entry name" value="MFMR"/>
    <property type="match status" value="1"/>
</dbReference>
<feature type="region of interest" description="Disordered" evidence="7">
    <location>
        <begin position="231"/>
        <end position="292"/>
    </location>
</feature>
<feature type="compositionally biased region" description="Basic and acidic residues" evidence="7">
    <location>
        <begin position="235"/>
        <end position="244"/>
    </location>
</feature>
<organism evidence="9">
    <name type="scientific">Daucus carota subsp. sativus</name>
    <name type="common">Carrot</name>
    <dbReference type="NCBI Taxonomy" id="79200"/>
    <lineage>
        <taxon>Eukaryota</taxon>
        <taxon>Viridiplantae</taxon>
        <taxon>Streptophyta</taxon>
        <taxon>Embryophyta</taxon>
        <taxon>Tracheophyta</taxon>
        <taxon>Spermatophyta</taxon>
        <taxon>Magnoliopsida</taxon>
        <taxon>eudicotyledons</taxon>
        <taxon>Gunneridae</taxon>
        <taxon>Pentapetalae</taxon>
        <taxon>asterids</taxon>
        <taxon>campanulids</taxon>
        <taxon>Apiales</taxon>
        <taxon>Apiaceae</taxon>
        <taxon>Apioideae</taxon>
        <taxon>Scandiceae</taxon>
        <taxon>Daucinae</taxon>
        <taxon>Daucus</taxon>
        <taxon>Daucus sect. Daucus</taxon>
    </lineage>
</organism>
<dbReference type="InterPro" id="IPR045314">
    <property type="entry name" value="bZIP_plant_GBF1"/>
</dbReference>
<feature type="compositionally biased region" description="Polar residues" evidence="7">
    <location>
        <begin position="148"/>
        <end position="164"/>
    </location>
</feature>
<reference evidence="9" key="1">
    <citation type="journal article" date="2016" name="Nat. Genet.">
        <title>A high-quality carrot genome assembly provides new insights into carotenoid accumulation and asterid genome evolution.</title>
        <authorList>
            <person name="Iorizzo M."/>
            <person name="Ellison S."/>
            <person name="Senalik D."/>
            <person name="Zeng P."/>
            <person name="Satapoomin P."/>
            <person name="Huang J."/>
            <person name="Bowman M."/>
            <person name="Iovene M."/>
            <person name="Sanseverino W."/>
            <person name="Cavagnaro P."/>
            <person name="Yildiz M."/>
            <person name="Macko-Podgorni A."/>
            <person name="Moranska E."/>
            <person name="Grzebelus E."/>
            <person name="Grzebelus D."/>
            <person name="Ashrafi H."/>
            <person name="Zheng Z."/>
            <person name="Cheng S."/>
            <person name="Spooner D."/>
            <person name="Van Deynze A."/>
            <person name="Simon P."/>
        </authorList>
    </citation>
    <scope>NUCLEOTIDE SEQUENCE [LARGE SCALE GENOMIC DNA]</scope>
    <source>
        <tissue evidence="9">Leaf</tissue>
    </source>
</reference>
<evidence type="ECO:0000256" key="4">
    <source>
        <dbReference type="ARBA" id="ARBA00023125"/>
    </source>
</evidence>
<evidence type="ECO:0000256" key="2">
    <source>
        <dbReference type="ARBA" id="ARBA00007163"/>
    </source>
</evidence>
<evidence type="ECO:0000259" key="8">
    <source>
        <dbReference type="PROSITE" id="PS50217"/>
    </source>
</evidence>
<evidence type="ECO:0000313" key="10">
    <source>
        <dbReference type="EMBL" id="WOG88625.1"/>
    </source>
</evidence>
<dbReference type="GO" id="GO:0005634">
    <property type="term" value="C:nucleus"/>
    <property type="evidence" value="ECO:0007669"/>
    <property type="project" value="UniProtKB-SubCell"/>
</dbReference>
<feature type="compositionally biased region" description="Basic and acidic residues" evidence="7">
    <location>
        <begin position="1"/>
        <end position="14"/>
    </location>
</feature>
<dbReference type="EMBL" id="CP093344">
    <property type="protein sequence ID" value="WOG88625.1"/>
    <property type="molecule type" value="Genomic_DNA"/>
</dbReference>
<feature type="compositionally biased region" description="Basic and acidic residues" evidence="7">
    <location>
        <begin position="264"/>
        <end position="292"/>
    </location>
</feature>
<dbReference type="InterPro" id="IPR046347">
    <property type="entry name" value="bZIP_sf"/>
</dbReference>
<dbReference type="GO" id="GO:0000976">
    <property type="term" value="F:transcription cis-regulatory region binding"/>
    <property type="evidence" value="ECO:0007669"/>
    <property type="project" value="UniProtKB-ARBA"/>
</dbReference>
<dbReference type="Gene3D" id="1.20.5.170">
    <property type="match status" value="1"/>
</dbReference>
<proteinExistence type="inferred from homology"/>
<evidence type="ECO:0000256" key="5">
    <source>
        <dbReference type="ARBA" id="ARBA00023163"/>
    </source>
</evidence>
<evidence type="ECO:0000256" key="1">
    <source>
        <dbReference type="ARBA" id="ARBA00004123"/>
    </source>
</evidence>
<dbReference type="OMA" id="PASAHMK"/>
<dbReference type="InterPro" id="IPR012900">
    <property type="entry name" value="MFMR"/>
</dbReference>
<dbReference type="KEGG" id="dcr:108209539"/>
<dbReference type="PANTHER" id="PTHR45967">
    <property type="entry name" value="G-BOX-BINDING FACTOR 3-RELATED"/>
    <property type="match status" value="1"/>
</dbReference>
<dbReference type="OrthoDB" id="1642657at2759"/>
<dbReference type="Gramene" id="KZN06124">
    <property type="protein sequence ID" value="KZN06124"/>
    <property type="gene ID" value="DCAR_006961"/>
</dbReference>
<keyword evidence="5" id="KW-0804">Transcription</keyword>
<dbReference type="EMBL" id="LNRQ01000002">
    <property type="protein sequence ID" value="KZN06124.1"/>
    <property type="molecule type" value="Genomic_DNA"/>
</dbReference>
<evidence type="ECO:0000256" key="3">
    <source>
        <dbReference type="ARBA" id="ARBA00023015"/>
    </source>
</evidence>
<name>A0A166E5L1_DAUCS</name>
<dbReference type="SUPFAM" id="SSF57959">
    <property type="entry name" value="Leucine zipper domain"/>
    <property type="match status" value="1"/>
</dbReference>
<dbReference type="InterPro" id="IPR044827">
    <property type="entry name" value="GBF-like"/>
</dbReference>
<dbReference type="GO" id="GO:0046983">
    <property type="term" value="F:protein dimerization activity"/>
    <property type="evidence" value="ECO:0007669"/>
    <property type="project" value="UniProtKB-ARBA"/>
</dbReference>
<dbReference type="Pfam" id="PF16596">
    <property type="entry name" value="MFMR_assoc"/>
    <property type="match status" value="1"/>
</dbReference>
<reference evidence="10" key="2">
    <citation type="submission" date="2022-03" db="EMBL/GenBank/DDBJ databases">
        <title>Draft title - Genomic analysis of global carrot germplasm unveils the trajectory of domestication and the origin of high carotenoid orange carrot.</title>
        <authorList>
            <person name="Iorizzo M."/>
            <person name="Ellison S."/>
            <person name="Senalik D."/>
            <person name="Macko-Podgorni A."/>
            <person name="Grzebelus D."/>
            <person name="Bostan H."/>
            <person name="Rolling W."/>
            <person name="Curaba J."/>
            <person name="Simon P."/>
        </authorList>
    </citation>
    <scope>NUCLEOTIDE SEQUENCE</scope>
    <source>
        <tissue evidence="10">Leaf</tissue>
    </source>
</reference>
<dbReference type="PROSITE" id="PS00036">
    <property type="entry name" value="BZIP_BASIC"/>
    <property type="match status" value="1"/>
</dbReference>
<evidence type="ECO:0000313" key="11">
    <source>
        <dbReference type="Proteomes" id="UP000077755"/>
    </source>
</evidence>
<keyword evidence="11" id="KW-1185">Reference proteome</keyword>
<comment type="subcellular location">
    <subcellularLocation>
        <location evidence="1">Nucleus</location>
    </subcellularLocation>
</comment>
<dbReference type="PROSITE" id="PS50217">
    <property type="entry name" value="BZIP"/>
    <property type="match status" value="1"/>
</dbReference>
<dbReference type="FunFam" id="1.20.5.170:FF:000020">
    <property type="entry name" value="BZIP transcription factor"/>
    <property type="match status" value="1"/>
</dbReference>
<evidence type="ECO:0000256" key="6">
    <source>
        <dbReference type="ARBA" id="ARBA00023242"/>
    </source>
</evidence>
<dbReference type="InterPro" id="IPR004827">
    <property type="entry name" value="bZIP"/>
</dbReference>
<feature type="region of interest" description="Disordered" evidence="7">
    <location>
        <begin position="389"/>
        <end position="411"/>
    </location>
</feature>
<dbReference type="SMART" id="SM00338">
    <property type="entry name" value="BRLZ"/>
    <property type="match status" value="1"/>
</dbReference>
<dbReference type="Pfam" id="PF00170">
    <property type="entry name" value="bZIP_1"/>
    <property type="match status" value="1"/>
</dbReference>
<dbReference type="GO" id="GO:0003700">
    <property type="term" value="F:DNA-binding transcription factor activity"/>
    <property type="evidence" value="ECO:0007669"/>
    <property type="project" value="InterPro"/>
</dbReference>